<accession>A0ABW5BRJ7</accession>
<dbReference type="Gene3D" id="3.10.450.40">
    <property type="match status" value="2"/>
</dbReference>
<dbReference type="InterPro" id="IPR025711">
    <property type="entry name" value="PepSY"/>
</dbReference>
<comment type="caution">
    <text evidence="3">The sequence shown here is derived from an EMBL/GenBank/DDBJ whole genome shotgun (WGS) entry which is preliminary data.</text>
</comment>
<gene>
    <name evidence="3" type="ORF">ACFSKK_00575</name>
</gene>
<reference evidence="4" key="1">
    <citation type="journal article" date="2019" name="Int. J. Syst. Evol. Microbiol.">
        <title>The Global Catalogue of Microorganisms (GCM) 10K type strain sequencing project: providing services to taxonomists for standard genome sequencing and annotation.</title>
        <authorList>
            <consortium name="The Broad Institute Genomics Platform"/>
            <consortium name="The Broad Institute Genome Sequencing Center for Infectious Disease"/>
            <person name="Wu L."/>
            <person name="Ma J."/>
        </authorList>
    </citation>
    <scope>NUCLEOTIDE SEQUENCE [LARGE SCALE GENOMIC DNA]</scope>
    <source>
        <strain evidence="4">CGMCC 1.15474</strain>
    </source>
</reference>
<dbReference type="EMBL" id="JBHUIK010000001">
    <property type="protein sequence ID" value="MFD2212199.1"/>
    <property type="molecule type" value="Genomic_DNA"/>
</dbReference>
<protein>
    <submittedName>
        <fullName evidence="3">PepSY domain-containing protein</fullName>
    </submittedName>
</protein>
<name>A0ABW5BRJ7_9BACI</name>
<organism evidence="3 4">
    <name type="scientific">Metabacillus endolithicus</name>
    <dbReference type="NCBI Taxonomy" id="1535204"/>
    <lineage>
        <taxon>Bacteria</taxon>
        <taxon>Bacillati</taxon>
        <taxon>Bacillota</taxon>
        <taxon>Bacilli</taxon>
        <taxon>Bacillales</taxon>
        <taxon>Bacillaceae</taxon>
        <taxon>Metabacillus</taxon>
    </lineage>
</organism>
<feature type="region of interest" description="Disordered" evidence="1">
    <location>
        <begin position="104"/>
        <end position="142"/>
    </location>
</feature>
<feature type="domain" description="PepSY" evidence="2">
    <location>
        <begin position="145"/>
        <end position="199"/>
    </location>
</feature>
<feature type="compositionally biased region" description="Basic and acidic residues" evidence="1">
    <location>
        <begin position="123"/>
        <end position="134"/>
    </location>
</feature>
<evidence type="ECO:0000313" key="4">
    <source>
        <dbReference type="Proteomes" id="UP001597318"/>
    </source>
</evidence>
<feature type="compositionally biased region" description="Basic and acidic residues" evidence="1">
    <location>
        <begin position="104"/>
        <end position="114"/>
    </location>
</feature>
<evidence type="ECO:0000313" key="3">
    <source>
        <dbReference type="EMBL" id="MFD2212199.1"/>
    </source>
</evidence>
<feature type="domain" description="PepSY" evidence="2">
    <location>
        <begin position="33"/>
        <end position="89"/>
    </location>
</feature>
<keyword evidence="4" id="KW-1185">Reference proteome</keyword>
<sequence>MKKKIIAAFGALSVAGVIGFVTFQSGVVNAEPKLSKEDIRNQVTSQYPGTINELEFEREGKVNIYEVEVALEGKEYDLKIHADTGEVLNLEEKAVSQKVVEENKNVATDQKMEETTVSNSNDDQGKKTAEDVDSNKSVTPNQTVISSAEAKKIALNNFEGTIIELELDNEDSHHIYEIEVVNTNRKANIEIDAYTGKVIVMEIETDDHDDD</sequence>
<dbReference type="Pfam" id="PF03413">
    <property type="entry name" value="PepSY"/>
    <property type="match status" value="2"/>
</dbReference>
<proteinExistence type="predicted"/>
<dbReference type="RefSeq" id="WP_247342867.1">
    <property type="nucleotide sequence ID" value="NZ_CP095550.1"/>
</dbReference>
<evidence type="ECO:0000259" key="2">
    <source>
        <dbReference type="Pfam" id="PF03413"/>
    </source>
</evidence>
<dbReference type="Proteomes" id="UP001597318">
    <property type="component" value="Unassembled WGS sequence"/>
</dbReference>
<evidence type="ECO:0000256" key="1">
    <source>
        <dbReference type="SAM" id="MobiDB-lite"/>
    </source>
</evidence>